<dbReference type="InterPro" id="IPR024654">
    <property type="entry name" value="Calcineurin-like_PHP_lpxH"/>
</dbReference>
<dbReference type="Pfam" id="PF12850">
    <property type="entry name" value="Metallophos_2"/>
    <property type="match status" value="1"/>
</dbReference>
<comment type="cofactor">
    <cofactor evidence="2">
        <name>a divalent metal cation</name>
        <dbReference type="ChEBI" id="CHEBI:60240"/>
    </cofactor>
</comment>
<evidence type="ECO:0000313" key="4">
    <source>
        <dbReference type="EMBL" id="EFQ03524.1"/>
    </source>
</evidence>
<dbReference type="Proteomes" id="UP000003195">
    <property type="component" value="Unassembled WGS sequence"/>
</dbReference>
<dbReference type="STRING" id="706434.HMPREF9429_01465"/>
<dbReference type="EMBL" id="AECS01000039">
    <property type="protein sequence ID" value="EFQ03524.1"/>
    <property type="molecule type" value="Genomic_DNA"/>
</dbReference>
<feature type="domain" description="Calcineurin-like phosphoesterase" evidence="3">
    <location>
        <begin position="1"/>
        <end position="160"/>
    </location>
</feature>
<keyword evidence="4" id="KW-0378">Hydrolase</keyword>
<dbReference type="InterPro" id="IPR029052">
    <property type="entry name" value="Metallo-depent_PP-like"/>
</dbReference>
<dbReference type="SUPFAM" id="SSF56300">
    <property type="entry name" value="Metallo-dependent phosphatases"/>
    <property type="match status" value="1"/>
</dbReference>
<keyword evidence="5" id="KW-1185">Reference proteome</keyword>
<dbReference type="eggNOG" id="COG0622">
    <property type="taxonomic scope" value="Bacteria"/>
</dbReference>
<comment type="caution">
    <text evidence="4">The sequence shown here is derived from an EMBL/GenBank/DDBJ whole genome shotgun (WGS) entry which is preliminary data.</text>
</comment>
<dbReference type="GO" id="GO:0046872">
    <property type="term" value="F:metal ion binding"/>
    <property type="evidence" value="ECO:0007669"/>
    <property type="project" value="UniProtKB-KW"/>
</dbReference>
<dbReference type="EC" id="3.1.4.-" evidence="2"/>
<proteinExistence type="inferred from homology"/>
<dbReference type="InterPro" id="IPR000979">
    <property type="entry name" value="Phosphodiesterase_MJ0936/Vps29"/>
</dbReference>
<dbReference type="HOGENOM" id="CLU_063749_1_1_9"/>
<comment type="similarity">
    <text evidence="1 2">Belongs to the metallophosphoesterase superfamily. YfcE family.</text>
</comment>
<dbReference type="GO" id="GO:0016787">
    <property type="term" value="F:hydrolase activity"/>
    <property type="evidence" value="ECO:0007669"/>
    <property type="project" value="UniProtKB-UniRule"/>
</dbReference>
<organism evidence="4 5">
    <name type="scientific">Megasphaera micronuciformis F0359</name>
    <dbReference type="NCBI Taxonomy" id="706434"/>
    <lineage>
        <taxon>Bacteria</taxon>
        <taxon>Bacillati</taxon>
        <taxon>Bacillota</taxon>
        <taxon>Negativicutes</taxon>
        <taxon>Veillonellales</taxon>
        <taxon>Veillonellaceae</taxon>
        <taxon>Megasphaera</taxon>
    </lineage>
</organism>
<name>E2ZDG2_9FIRM</name>
<evidence type="ECO:0000259" key="3">
    <source>
        <dbReference type="Pfam" id="PF12850"/>
    </source>
</evidence>
<protein>
    <recommendedName>
        <fullName evidence="2">Phosphoesterase</fullName>
        <ecNumber evidence="2">3.1.4.-</ecNumber>
    </recommendedName>
</protein>
<sequence>MKYVIASDLHGSALYTQRLLESVEREEADRLLLLGDLLYHGPRNDLPTGYDPKETATLLNKKKNMIFAVRGNCEAEVDQQVLEFPVMADYAVFVEGTVKVFATHGHLYNENHIPPLTEDFIFLHGHTHIPRCERHGGLIYMNPGSVSIPKGGSERSYILWNEVEFTLKTLEGTVLAQYMKK</sequence>
<dbReference type="AlphaFoldDB" id="E2ZDG2"/>
<dbReference type="NCBIfam" id="TIGR00040">
    <property type="entry name" value="yfcE"/>
    <property type="match status" value="1"/>
</dbReference>
<reference evidence="4 5" key="1">
    <citation type="submission" date="2010-08" db="EMBL/GenBank/DDBJ databases">
        <authorList>
            <person name="Weinstock G."/>
            <person name="Sodergren E."/>
            <person name="Clifton S."/>
            <person name="Fulton L."/>
            <person name="Fulton B."/>
            <person name="Courtney L."/>
            <person name="Fronick C."/>
            <person name="Harrison M."/>
            <person name="Strong C."/>
            <person name="Farmer C."/>
            <person name="Delahaunty K."/>
            <person name="Markovic C."/>
            <person name="Hall O."/>
            <person name="Minx P."/>
            <person name="Tomlinson C."/>
            <person name="Mitreva M."/>
            <person name="Hou S."/>
            <person name="Chen J."/>
            <person name="Wollam A."/>
            <person name="Pepin K.H."/>
            <person name="Johnson M."/>
            <person name="Bhonagiri V."/>
            <person name="Zhang X."/>
            <person name="Suruliraj S."/>
            <person name="Warren W."/>
            <person name="Chinwalla A."/>
            <person name="Mardis E.R."/>
            <person name="Wilson R.K."/>
        </authorList>
    </citation>
    <scope>NUCLEOTIDE SEQUENCE [LARGE SCALE GENOMIC DNA]</scope>
    <source>
        <strain evidence="4 5">F0359</strain>
    </source>
</reference>
<gene>
    <name evidence="4" type="ORF">HMPREF9429_01465</name>
</gene>
<evidence type="ECO:0000256" key="1">
    <source>
        <dbReference type="ARBA" id="ARBA00008950"/>
    </source>
</evidence>
<dbReference type="RefSeq" id="WP_006942672.1">
    <property type="nucleotide sequence ID" value="NZ_GL538208.1"/>
</dbReference>
<keyword evidence="2" id="KW-0479">Metal-binding</keyword>
<evidence type="ECO:0000256" key="2">
    <source>
        <dbReference type="RuleBase" id="RU362039"/>
    </source>
</evidence>
<evidence type="ECO:0000313" key="5">
    <source>
        <dbReference type="Proteomes" id="UP000003195"/>
    </source>
</evidence>
<dbReference type="NCBIfam" id="NF006988">
    <property type="entry name" value="PRK09453.1"/>
    <property type="match status" value="1"/>
</dbReference>
<dbReference type="OrthoDB" id="9800565at2"/>
<dbReference type="Gene3D" id="3.60.21.10">
    <property type="match status" value="1"/>
</dbReference>
<accession>E2ZDG2</accession>